<feature type="binding site" evidence="15">
    <location>
        <position position="192"/>
    </location>
    <ligand>
        <name>substrate</name>
    </ligand>
</feature>
<keyword evidence="11 13" id="KW-0560">Oxidoreductase</keyword>
<keyword evidence="8 13" id="KW-0378">Hydrolase</keyword>
<dbReference type="AlphaFoldDB" id="A0A0F5JC17"/>
<feature type="binding site" evidence="15">
    <location>
        <position position="208"/>
    </location>
    <ligand>
        <name>NADP(+)</name>
        <dbReference type="ChEBI" id="CHEBI:58349"/>
    </ligand>
</feature>
<evidence type="ECO:0000256" key="7">
    <source>
        <dbReference type="ARBA" id="ARBA00022723"/>
    </source>
</evidence>
<evidence type="ECO:0000256" key="1">
    <source>
        <dbReference type="ARBA" id="ARBA00002151"/>
    </source>
</evidence>
<comment type="cofactor">
    <cofactor evidence="13 16">
        <name>Zn(2+)</name>
        <dbReference type="ChEBI" id="CHEBI:29105"/>
    </cofactor>
    <text evidence="13 16">Binds 1 zinc ion.</text>
</comment>
<name>A0A0F5JC17_9BACT</name>
<keyword evidence="6 13" id="KW-0686">Riboflavin biosynthesis</keyword>
<dbReference type="PROSITE" id="PS00903">
    <property type="entry name" value="CYT_DCMP_DEAMINASES_1"/>
    <property type="match status" value="1"/>
</dbReference>
<evidence type="ECO:0000256" key="14">
    <source>
        <dbReference type="PIRSR" id="PIRSR006769-1"/>
    </source>
</evidence>
<evidence type="ECO:0000256" key="15">
    <source>
        <dbReference type="PIRSR" id="PIRSR006769-2"/>
    </source>
</evidence>
<feature type="binding site" evidence="15">
    <location>
        <position position="158"/>
    </location>
    <ligand>
        <name>NADP(+)</name>
        <dbReference type="ChEBI" id="CHEBI:58349"/>
    </ligand>
</feature>
<dbReference type="STRING" id="1203610.HMPREF1536_02731"/>
<feature type="binding site" evidence="15">
    <location>
        <position position="172"/>
    </location>
    <ligand>
        <name>substrate</name>
    </ligand>
</feature>
<evidence type="ECO:0000256" key="5">
    <source>
        <dbReference type="ARBA" id="ARBA00007417"/>
    </source>
</evidence>
<evidence type="ECO:0000256" key="16">
    <source>
        <dbReference type="PIRSR" id="PIRSR006769-3"/>
    </source>
</evidence>
<dbReference type="GO" id="GO:0008703">
    <property type="term" value="F:5-amino-6-(5-phosphoribosylamino)uracil reductase activity"/>
    <property type="evidence" value="ECO:0007669"/>
    <property type="project" value="UniProtKB-EC"/>
</dbReference>
<keyword evidence="9 13" id="KW-0862">Zinc</keyword>
<dbReference type="InterPro" id="IPR004794">
    <property type="entry name" value="Eubact_RibD"/>
</dbReference>
<feature type="binding site" evidence="16">
    <location>
        <position position="88"/>
    </location>
    <ligand>
        <name>Zn(2+)</name>
        <dbReference type="ChEBI" id="CHEBI:29105"/>
        <note>catalytic</note>
    </ligand>
</feature>
<dbReference type="SUPFAM" id="SSF53927">
    <property type="entry name" value="Cytidine deaminase-like"/>
    <property type="match status" value="1"/>
</dbReference>
<dbReference type="CDD" id="cd01284">
    <property type="entry name" value="Riboflavin_deaminase-reductase"/>
    <property type="match status" value="1"/>
</dbReference>
<evidence type="ECO:0000313" key="19">
    <source>
        <dbReference type="Proteomes" id="UP000033035"/>
    </source>
</evidence>
<evidence type="ECO:0000313" key="18">
    <source>
        <dbReference type="EMBL" id="KKB55268.1"/>
    </source>
</evidence>
<dbReference type="EC" id="1.1.1.193" evidence="13"/>
<dbReference type="RefSeq" id="WP_028729704.1">
    <property type="nucleotide sequence ID" value="NZ_KE386764.1"/>
</dbReference>
<dbReference type="Pfam" id="PF01872">
    <property type="entry name" value="RibD_C"/>
    <property type="match status" value="1"/>
</dbReference>
<feature type="domain" description="CMP/dCMP-type deaminase" evidence="17">
    <location>
        <begin position="3"/>
        <end position="127"/>
    </location>
</feature>
<dbReference type="PIRSF" id="PIRSF006769">
    <property type="entry name" value="RibD"/>
    <property type="match status" value="1"/>
</dbReference>
<comment type="function">
    <text evidence="1 13">Converts 2,5-diamino-6-(ribosylamino)-4(3h)-pyrimidinone 5'-phosphate into 5-amino-6-(ribosylamino)-2,4(1h,3h)-pyrimidinedione 5'-phosphate.</text>
</comment>
<evidence type="ECO:0000256" key="11">
    <source>
        <dbReference type="ARBA" id="ARBA00023002"/>
    </source>
</evidence>
<dbReference type="InterPro" id="IPR016193">
    <property type="entry name" value="Cytidine_deaminase-like"/>
</dbReference>
<evidence type="ECO:0000256" key="4">
    <source>
        <dbReference type="ARBA" id="ARBA00005259"/>
    </source>
</evidence>
<feature type="binding site" evidence="15">
    <location>
        <position position="290"/>
    </location>
    <ligand>
        <name>substrate</name>
    </ligand>
</feature>
<feature type="binding site" evidence="15">
    <location>
        <position position="204"/>
    </location>
    <ligand>
        <name>NADP(+)</name>
        <dbReference type="ChEBI" id="CHEBI:58349"/>
    </ligand>
</feature>
<organism evidence="18 19">
    <name type="scientific">Parabacteroides gordonii MS-1 = DSM 23371</name>
    <dbReference type="NCBI Taxonomy" id="1203610"/>
    <lineage>
        <taxon>Bacteria</taxon>
        <taxon>Pseudomonadati</taxon>
        <taxon>Bacteroidota</taxon>
        <taxon>Bacteroidia</taxon>
        <taxon>Bacteroidales</taxon>
        <taxon>Tannerellaceae</taxon>
        <taxon>Parabacteroides</taxon>
    </lineage>
</organism>
<evidence type="ECO:0000259" key="17">
    <source>
        <dbReference type="PROSITE" id="PS51747"/>
    </source>
</evidence>
<dbReference type="PATRIC" id="fig|1203610.3.peg.2797"/>
<feature type="binding site" evidence="16">
    <location>
        <position position="52"/>
    </location>
    <ligand>
        <name>Zn(2+)</name>
        <dbReference type="ChEBI" id="CHEBI:29105"/>
        <note>catalytic</note>
    </ligand>
</feature>
<comment type="pathway">
    <text evidence="3 13">Cofactor biosynthesis; riboflavin biosynthesis; 5-amino-6-(D-ribitylamino)uracil from GTP: step 3/4.</text>
</comment>
<reference evidence="18 19" key="1">
    <citation type="submission" date="2013-04" db="EMBL/GenBank/DDBJ databases">
        <title>The Genome Sequence of Parabacteroides gordonii DSM 23371.</title>
        <authorList>
            <consortium name="The Broad Institute Genomics Platform"/>
            <person name="Earl A."/>
            <person name="Ward D."/>
            <person name="Feldgarden M."/>
            <person name="Gevers D."/>
            <person name="Martens E."/>
            <person name="Sakamoto M."/>
            <person name="Benno Y."/>
            <person name="Suzuki N."/>
            <person name="Matsunaga N."/>
            <person name="Koshihara K."/>
            <person name="Seki M."/>
            <person name="Komiya H."/>
            <person name="Walker B."/>
            <person name="Young S."/>
            <person name="Zeng Q."/>
            <person name="Gargeya S."/>
            <person name="Fitzgerald M."/>
            <person name="Haas B."/>
            <person name="Abouelleil A."/>
            <person name="Allen A.W."/>
            <person name="Alvarado L."/>
            <person name="Arachchi H.M."/>
            <person name="Berlin A.M."/>
            <person name="Chapman S.B."/>
            <person name="Gainer-Dewar J."/>
            <person name="Goldberg J."/>
            <person name="Griggs A."/>
            <person name="Gujja S."/>
            <person name="Hansen M."/>
            <person name="Howarth C."/>
            <person name="Imamovic A."/>
            <person name="Ireland A."/>
            <person name="Larimer J."/>
            <person name="McCowan C."/>
            <person name="Murphy C."/>
            <person name="Pearson M."/>
            <person name="Poon T.W."/>
            <person name="Priest M."/>
            <person name="Roberts A."/>
            <person name="Saif S."/>
            <person name="Shea T."/>
            <person name="Sisk P."/>
            <person name="Sykes S."/>
            <person name="Wortman J."/>
            <person name="Nusbaum C."/>
            <person name="Birren B."/>
        </authorList>
    </citation>
    <scope>NUCLEOTIDE SEQUENCE [LARGE SCALE GENOMIC DNA]</scope>
    <source>
        <strain evidence="18 19">MS-1</strain>
    </source>
</reference>
<dbReference type="InterPro" id="IPR002734">
    <property type="entry name" value="RibDG_C"/>
</dbReference>
<proteinExistence type="inferred from homology"/>
<dbReference type="NCBIfam" id="TIGR00326">
    <property type="entry name" value="eubact_ribD"/>
    <property type="match status" value="1"/>
</dbReference>
<sequence length="353" mass="39107">MVEVENKYMARCISLARGGAGNVAPNPMVGAVVVHRGKIIGEGYHRRCGEAHAEVNAIASVKDESLLKEATIYVSLEPCSHYGKTPPCAELIIRKQIPRVVVGCLDPFPEVSGRGVRMLREAGVEVVTGVMEREAWELNRDFMTFQQLGRPCVYLKWAQSADGFMDKVRTDSSSPAVVLSSSETLRRVHRMRANVAAIMVGTQTALLDNPSLTVRHWVGKSPVRVVLDRILRIPSGYHLLDGAVKTLVFTAEKAVSRQQVEYITIDFSQPVLPQVLHELYIRKLNSLMVEGGANLLGHFLQEDLWDQMFVETAPVYLGTGVKAPDINLAPSLSLTEVIKRQDHVISVFSRKNQ</sequence>
<dbReference type="GO" id="GO:0008270">
    <property type="term" value="F:zinc ion binding"/>
    <property type="evidence" value="ECO:0007669"/>
    <property type="project" value="InterPro"/>
</dbReference>
<evidence type="ECO:0000256" key="6">
    <source>
        <dbReference type="ARBA" id="ARBA00022619"/>
    </source>
</evidence>
<comment type="similarity">
    <text evidence="5 13">In the C-terminal section; belongs to the HTP reductase family.</text>
</comment>
<keyword evidence="12" id="KW-0511">Multifunctional enzyme</keyword>
<dbReference type="Gene3D" id="3.40.140.10">
    <property type="entry name" value="Cytidine Deaminase, domain 2"/>
    <property type="match status" value="1"/>
</dbReference>
<comment type="similarity">
    <text evidence="4 13">In the N-terminal section; belongs to the cytidine and deoxycytidylate deaminase family.</text>
</comment>
<dbReference type="GO" id="GO:0009231">
    <property type="term" value="P:riboflavin biosynthetic process"/>
    <property type="evidence" value="ECO:0007669"/>
    <property type="project" value="UniProtKB-UniPathway"/>
</dbReference>
<evidence type="ECO:0000256" key="2">
    <source>
        <dbReference type="ARBA" id="ARBA00004882"/>
    </source>
</evidence>
<feature type="binding site" evidence="16">
    <location>
        <position position="79"/>
    </location>
    <ligand>
        <name>Zn(2+)</name>
        <dbReference type="ChEBI" id="CHEBI:29105"/>
        <note>catalytic</note>
    </ligand>
</feature>
<feature type="binding site" evidence="15">
    <location>
        <position position="215"/>
    </location>
    <ligand>
        <name>substrate</name>
    </ligand>
</feature>
<evidence type="ECO:0000256" key="12">
    <source>
        <dbReference type="ARBA" id="ARBA00023268"/>
    </source>
</evidence>
<gene>
    <name evidence="18" type="ORF">HMPREF1536_02731</name>
</gene>
<dbReference type="HOGENOM" id="CLU_036590_1_1_10"/>
<feature type="active site" description="Proton donor" evidence="14">
    <location>
        <position position="54"/>
    </location>
</feature>
<dbReference type="Gene3D" id="3.40.430.10">
    <property type="entry name" value="Dihydrofolate Reductase, subunit A"/>
    <property type="match status" value="1"/>
</dbReference>
<evidence type="ECO:0000256" key="10">
    <source>
        <dbReference type="ARBA" id="ARBA00022857"/>
    </source>
</evidence>
<dbReference type="FunFam" id="3.40.140.10:FF:000025">
    <property type="entry name" value="Riboflavin biosynthesis protein RibD"/>
    <property type="match status" value="1"/>
</dbReference>
<dbReference type="PANTHER" id="PTHR38011">
    <property type="entry name" value="DIHYDROFOLATE REDUCTASE FAMILY PROTEIN (AFU_ORTHOLOGUE AFUA_8G06820)"/>
    <property type="match status" value="1"/>
</dbReference>
<dbReference type="Pfam" id="PF00383">
    <property type="entry name" value="dCMP_cyt_deam_1"/>
    <property type="match status" value="1"/>
</dbReference>
<dbReference type="InterPro" id="IPR050765">
    <property type="entry name" value="Riboflavin_Biosynth_HTPR"/>
</dbReference>
<dbReference type="UniPathway" id="UPA00275">
    <property type="reaction ID" value="UER00401"/>
</dbReference>
<keyword evidence="10 13" id="KW-0521">NADP</keyword>
<protein>
    <recommendedName>
        <fullName evidence="13">Riboflavin biosynthesis protein RibD</fullName>
    </recommendedName>
    <domain>
        <recommendedName>
            <fullName evidence="13">Diaminohydroxyphosphoribosylaminopyrimidine deaminase</fullName>
            <shortName evidence="13">DRAP deaminase</shortName>
            <ecNumber evidence="13">3.5.4.26</ecNumber>
        </recommendedName>
        <alternativeName>
            <fullName evidence="13">Riboflavin-specific deaminase</fullName>
        </alternativeName>
    </domain>
    <domain>
        <recommendedName>
            <fullName evidence="13">5-amino-6-(5-phosphoribosylamino)uracil reductase</fullName>
            <ecNumber evidence="13">1.1.1.193</ecNumber>
        </recommendedName>
        <alternativeName>
            <fullName evidence="13">HTP reductase</fullName>
        </alternativeName>
    </domain>
</protein>
<dbReference type="GO" id="GO:0008835">
    <property type="term" value="F:diaminohydroxyphosphoribosylaminopyrimidine deaminase activity"/>
    <property type="evidence" value="ECO:0007669"/>
    <property type="project" value="UniProtKB-EC"/>
</dbReference>
<comment type="caution">
    <text evidence="18">The sequence shown here is derived from an EMBL/GenBank/DDBJ whole genome shotgun (WGS) entry which is preliminary data.</text>
</comment>
<dbReference type="PANTHER" id="PTHR38011:SF7">
    <property type="entry name" value="2,5-DIAMINO-6-RIBOSYLAMINO-4(3H)-PYRIMIDINONE 5'-PHOSPHATE REDUCTASE"/>
    <property type="match status" value="1"/>
</dbReference>
<dbReference type="EMBL" id="AQHW01000015">
    <property type="protein sequence ID" value="KKB55268.1"/>
    <property type="molecule type" value="Genomic_DNA"/>
</dbReference>
<accession>A0A0F5JC17</accession>
<evidence type="ECO:0000256" key="3">
    <source>
        <dbReference type="ARBA" id="ARBA00004910"/>
    </source>
</evidence>
<dbReference type="Proteomes" id="UP000033035">
    <property type="component" value="Unassembled WGS sequence"/>
</dbReference>
<comment type="catalytic activity">
    <reaction evidence="13">
        <text>2,5-diamino-6-hydroxy-4-(5-phosphoribosylamino)-pyrimidine + H2O + H(+) = 5-amino-6-(5-phospho-D-ribosylamino)uracil + NH4(+)</text>
        <dbReference type="Rhea" id="RHEA:21868"/>
        <dbReference type="ChEBI" id="CHEBI:15377"/>
        <dbReference type="ChEBI" id="CHEBI:15378"/>
        <dbReference type="ChEBI" id="CHEBI:28938"/>
        <dbReference type="ChEBI" id="CHEBI:58453"/>
        <dbReference type="ChEBI" id="CHEBI:58614"/>
        <dbReference type="EC" id="3.5.4.26"/>
    </reaction>
</comment>
<comment type="pathway">
    <text evidence="2 13">Cofactor biosynthesis; riboflavin biosynthesis; 5-amino-6-(D-ribitylamino)uracil from GTP: step 2/4.</text>
</comment>
<dbReference type="InterPro" id="IPR016192">
    <property type="entry name" value="APOBEC/CMP_deaminase_Zn-bd"/>
</dbReference>
<keyword evidence="19" id="KW-1185">Reference proteome</keyword>
<keyword evidence="7 13" id="KW-0479">Metal-binding</keyword>
<dbReference type="EC" id="3.5.4.26" evidence="13"/>
<dbReference type="InterPro" id="IPR024072">
    <property type="entry name" value="DHFR-like_dom_sf"/>
</dbReference>
<comment type="catalytic activity">
    <reaction evidence="13">
        <text>5-amino-6-(5-phospho-D-ribitylamino)uracil + NADP(+) = 5-amino-6-(5-phospho-D-ribosylamino)uracil + NADPH + H(+)</text>
        <dbReference type="Rhea" id="RHEA:17845"/>
        <dbReference type="ChEBI" id="CHEBI:15378"/>
        <dbReference type="ChEBI" id="CHEBI:57783"/>
        <dbReference type="ChEBI" id="CHEBI:58349"/>
        <dbReference type="ChEBI" id="CHEBI:58421"/>
        <dbReference type="ChEBI" id="CHEBI:58453"/>
        <dbReference type="EC" id="1.1.1.193"/>
    </reaction>
</comment>
<evidence type="ECO:0000256" key="13">
    <source>
        <dbReference type="PIRNR" id="PIRNR006769"/>
    </source>
</evidence>
<feature type="binding site" evidence="15">
    <location>
        <position position="212"/>
    </location>
    <ligand>
        <name>substrate</name>
    </ligand>
</feature>
<dbReference type="InterPro" id="IPR002125">
    <property type="entry name" value="CMP_dCMP_dom"/>
</dbReference>
<dbReference type="SUPFAM" id="SSF53597">
    <property type="entry name" value="Dihydrofolate reductase-like"/>
    <property type="match status" value="1"/>
</dbReference>
<dbReference type="PROSITE" id="PS51747">
    <property type="entry name" value="CYT_DCMP_DEAMINASES_2"/>
    <property type="match status" value="1"/>
</dbReference>
<evidence type="ECO:0000256" key="9">
    <source>
        <dbReference type="ARBA" id="ARBA00022833"/>
    </source>
</evidence>
<evidence type="ECO:0000256" key="8">
    <source>
        <dbReference type="ARBA" id="ARBA00022801"/>
    </source>
</evidence>